<dbReference type="EMBL" id="CP058316">
    <property type="protein sequence ID" value="QLD10445.1"/>
    <property type="molecule type" value="Genomic_DNA"/>
</dbReference>
<organism evidence="1 2">
    <name type="scientific">Microbacterium oleivorans</name>
    <dbReference type="NCBI Taxonomy" id="273677"/>
    <lineage>
        <taxon>Bacteria</taxon>
        <taxon>Bacillati</taxon>
        <taxon>Actinomycetota</taxon>
        <taxon>Actinomycetes</taxon>
        <taxon>Micrococcales</taxon>
        <taxon>Microbacteriaceae</taxon>
        <taxon>Microbacterium</taxon>
    </lineage>
</organism>
<sequence>MMVLDVVQGYGVEHGLEGRGRDRDDLVGRGDVDLLEERLVEQTADAVCGLGVDGVAVAGDVEGLVQLGLRVGVV</sequence>
<dbReference type="AlphaFoldDB" id="A0A7D5EQQ3"/>
<gene>
    <name evidence="1" type="ORF">HW566_00770</name>
</gene>
<accession>A0A7D5EQQ3</accession>
<reference evidence="1 2" key="1">
    <citation type="submission" date="2020-06" db="EMBL/GenBank/DDBJ databases">
        <authorList>
            <person name="Jo H."/>
        </authorList>
    </citation>
    <scope>NUCLEOTIDE SEQUENCE [LARGE SCALE GENOMIC DNA]</scope>
    <source>
        <strain evidence="1 2">I46</strain>
    </source>
</reference>
<evidence type="ECO:0000313" key="1">
    <source>
        <dbReference type="EMBL" id="QLD10445.1"/>
    </source>
</evidence>
<name>A0A7D5EQQ3_9MICO</name>
<proteinExistence type="predicted"/>
<protein>
    <submittedName>
        <fullName evidence="1">Uncharacterized protein</fullName>
    </submittedName>
</protein>
<evidence type="ECO:0000313" key="2">
    <source>
        <dbReference type="Proteomes" id="UP000509638"/>
    </source>
</evidence>
<dbReference type="RefSeq" id="WP_178009550.1">
    <property type="nucleotide sequence ID" value="NZ_CP058316.1"/>
</dbReference>
<dbReference type="Proteomes" id="UP000509638">
    <property type="component" value="Chromosome"/>
</dbReference>